<proteinExistence type="predicted"/>
<dbReference type="EMBL" id="CADEHS020000003">
    <property type="protein sequence ID" value="CAG9938539.1"/>
    <property type="molecule type" value="Genomic_DNA"/>
</dbReference>
<sequence>MSLASLSEAFEQEDQVVTRELLHQVARRSGFTISQRHEAAYLLGLRSSYAIAKQVDSLPDYVDPRLSIVPTLGGSRKYSKPESDRNGLSAWCHFLDLEAVKAETRLLENRSIALKDTIAVGCIPQTLGTLPQFISSRAEYPQSQIDATVVRRLLLAGATVKAAEVAVALRPLQGLDDLGPDVELAIGGD</sequence>
<reference evidence="1" key="2">
    <citation type="submission" date="2021-10" db="EMBL/GenBank/DDBJ databases">
        <authorList>
            <person name="Piombo E."/>
        </authorList>
    </citation>
    <scope>NUCLEOTIDE SEQUENCE</scope>
</reference>
<accession>A0ACA9TCC9</accession>
<evidence type="ECO:0000313" key="1">
    <source>
        <dbReference type="EMBL" id="CAG9938539.1"/>
    </source>
</evidence>
<name>A0ACA9TCC9_BIOOC</name>
<reference evidence="1" key="1">
    <citation type="submission" date="2020-04" db="EMBL/GenBank/DDBJ databases">
        <authorList>
            <person name="Broberg M."/>
        </authorList>
    </citation>
    <scope>NUCLEOTIDE SEQUENCE</scope>
</reference>
<dbReference type="Proteomes" id="UP000836387">
    <property type="component" value="Unassembled WGS sequence"/>
</dbReference>
<comment type="caution">
    <text evidence="1">The sequence shown here is derived from an EMBL/GenBank/DDBJ whole genome shotgun (WGS) entry which is preliminary data.</text>
</comment>
<protein>
    <submittedName>
        <fullName evidence="1">Uncharacterized protein</fullName>
    </submittedName>
</protein>
<gene>
    <name evidence="1" type="ORF">CRV2_00006965</name>
</gene>
<evidence type="ECO:0000313" key="2">
    <source>
        <dbReference type="Proteomes" id="UP000836387"/>
    </source>
</evidence>
<keyword evidence="2" id="KW-1185">Reference proteome</keyword>
<organism evidence="1 2">
    <name type="scientific">Clonostachys rosea f. rosea IK726</name>
    <dbReference type="NCBI Taxonomy" id="1349383"/>
    <lineage>
        <taxon>Eukaryota</taxon>
        <taxon>Fungi</taxon>
        <taxon>Dikarya</taxon>
        <taxon>Ascomycota</taxon>
        <taxon>Pezizomycotina</taxon>
        <taxon>Sordariomycetes</taxon>
        <taxon>Hypocreomycetidae</taxon>
        <taxon>Hypocreales</taxon>
        <taxon>Bionectriaceae</taxon>
        <taxon>Clonostachys</taxon>
    </lineage>
</organism>